<dbReference type="HAMAP" id="MF_00839">
    <property type="entry name" value="HPF"/>
    <property type="match status" value="1"/>
</dbReference>
<evidence type="ECO:0000256" key="2">
    <source>
        <dbReference type="HAMAP-Rule" id="MF_00839"/>
    </source>
</evidence>
<evidence type="ECO:0000256" key="1">
    <source>
        <dbReference type="ARBA" id="ARBA00022845"/>
    </source>
</evidence>
<dbReference type="InterPro" id="IPR038416">
    <property type="entry name" value="Ribosom_S30AE_C_sf"/>
</dbReference>
<comment type="similarity">
    <text evidence="2">Belongs to the HPF/YfiA ribosome-associated protein family. Long HPF subfamily.</text>
</comment>
<dbReference type="InterPro" id="IPR050574">
    <property type="entry name" value="HPF/YfiA_ribosome-assoc"/>
</dbReference>
<name>A0A3D9LAS5_9MICC</name>
<dbReference type="InterPro" id="IPR034694">
    <property type="entry name" value="HPF_long/plastid"/>
</dbReference>
<comment type="function">
    <text evidence="2">Required for dimerization of active 70S ribosomes into 100S ribosomes in stationary phase; 100S ribosomes are translationally inactive and sometimes present during exponential growth.</text>
</comment>
<keyword evidence="2" id="KW-0963">Cytoplasm</keyword>
<dbReference type="EMBL" id="QREH01000001">
    <property type="protein sequence ID" value="REE03471.1"/>
    <property type="molecule type" value="Genomic_DNA"/>
</dbReference>
<organism evidence="4 5">
    <name type="scientific">Citricoccus muralis</name>
    <dbReference type="NCBI Taxonomy" id="169134"/>
    <lineage>
        <taxon>Bacteria</taxon>
        <taxon>Bacillati</taxon>
        <taxon>Actinomycetota</taxon>
        <taxon>Actinomycetes</taxon>
        <taxon>Micrococcales</taxon>
        <taxon>Micrococcaceae</taxon>
        <taxon>Citricoccus</taxon>
    </lineage>
</organism>
<evidence type="ECO:0000259" key="3">
    <source>
        <dbReference type="Pfam" id="PF16321"/>
    </source>
</evidence>
<dbReference type="RefSeq" id="WP_115931581.1">
    <property type="nucleotide sequence ID" value="NZ_QREH01000001.1"/>
</dbReference>
<comment type="subunit">
    <text evidence="2">Interacts with 100S ribosomes.</text>
</comment>
<dbReference type="Gene3D" id="3.30.505.50">
    <property type="entry name" value="Sigma 54 modulation/S30EA ribosomal protein, C-terminal domain"/>
    <property type="match status" value="1"/>
</dbReference>
<dbReference type="Pfam" id="PF16321">
    <property type="entry name" value="Ribosom_S30AE_C"/>
    <property type="match status" value="1"/>
</dbReference>
<dbReference type="InterPro" id="IPR036567">
    <property type="entry name" value="RHF-like"/>
</dbReference>
<dbReference type="GO" id="GO:0045900">
    <property type="term" value="P:negative regulation of translational elongation"/>
    <property type="evidence" value="ECO:0007669"/>
    <property type="project" value="TreeGrafter"/>
</dbReference>
<dbReference type="InterPro" id="IPR003489">
    <property type="entry name" value="RHF/RaiA"/>
</dbReference>
<dbReference type="NCBIfam" id="TIGR00741">
    <property type="entry name" value="yfiA"/>
    <property type="match status" value="1"/>
</dbReference>
<feature type="domain" description="Sigma 54 modulation/S30EA ribosomal protein C-terminal" evidence="3">
    <location>
        <begin position="152"/>
        <end position="202"/>
    </location>
</feature>
<protein>
    <recommendedName>
        <fullName evidence="2">Ribosome hibernation promoting factor</fullName>
        <shortName evidence="2">HPF</shortName>
    </recommendedName>
</protein>
<evidence type="ECO:0000313" key="5">
    <source>
        <dbReference type="Proteomes" id="UP000256727"/>
    </source>
</evidence>
<sequence length="226" mass="25489">MTMDVSYVARNVSLPDRFRDYAQEKFSKIEQLSTRAQGLEIKVTKQTNHRHSDEKLTVELTVHGKGKVIRAEAQADDKFAAFDLAFGKLLERLRRLRDRQKDRHQKRVSVADATAALPLVQPGQSLVEQVMADQAAENHTAPEENGEVPVRIRKKVFPATPVSVDDAVDAMELVGHDFYLFIDESTGRPSAVYRRKGWSYGVITLDADHPEAEVQEEDVDYRAATV</sequence>
<reference evidence="4 5" key="1">
    <citation type="submission" date="2018-07" db="EMBL/GenBank/DDBJ databases">
        <title>Sequencing the genomes of 1000 actinobacteria strains.</title>
        <authorList>
            <person name="Klenk H.-P."/>
        </authorList>
    </citation>
    <scope>NUCLEOTIDE SEQUENCE [LARGE SCALE GENOMIC DNA]</scope>
    <source>
        <strain evidence="4 5">DSM 14442</strain>
    </source>
</reference>
<evidence type="ECO:0000313" key="4">
    <source>
        <dbReference type="EMBL" id="REE03471.1"/>
    </source>
</evidence>
<dbReference type="Pfam" id="PF02482">
    <property type="entry name" value="Ribosomal_S30AE"/>
    <property type="match status" value="1"/>
</dbReference>
<comment type="caution">
    <text evidence="4">The sequence shown here is derived from an EMBL/GenBank/DDBJ whole genome shotgun (WGS) entry which is preliminary data.</text>
</comment>
<dbReference type="Gene3D" id="3.30.160.100">
    <property type="entry name" value="Ribosome hibernation promotion factor-like"/>
    <property type="match status" value="1"/>
</dbReference>
<dbReference type="Proteomes" id="UP000256727">
    <property type="component" value="Unassembled WGS sequence"/>
</dbReference>
<dbReference type="CDD" id="cd00552">
    <property type="entry name" value="RaiA"/>
    <property type="match status" value="1"/>
</dbReference>
<accession>A0A3D9LAS5</accession>
<dbReference type="GO" id="GO:0022627">
    <property type="term" value="C:cytosolic small ribosomal subunit"/>
    <property type="evidence" value="ECO:0007669"/>
    <property type="project" value="TreeGrafter"/>
</dbReference>
<dbReference type="PANTHER" id="PTHR33231:SF1">
    <property type="entry name" value="30S RIBOSOMAL PROTEIN"/>
    <property type="match status" value="1"/>
</dbReference>
<keyword evidence="1 2" id="KW-0810">Translation regulation</keyword>
<dbReference type="AlphaFoldDB" id="A0A3D9LAS5"/>
<dbReference type="GO" id="GO:0043024">
    <property type="term" value="F:ribosomal small subunit binding"/>
    <property type="evidence" value="ECO:0007669"/>
    <property type="project" value="TreeGrafter"/>
</dbReference>
<dbReference type="InterPro" id="IPR032528">
    <property type="entry name" value="Ribosom_S30AE_C"/>
</dbReference>
<comment type="subcellular location">
    <subcellularLocation>
        <location evidence="2">Cytoplasm</location>
    </subcellularLocation>
</comment>
<proteinExistence type="inferred from homology"/>
<gene>
    <name evidence="2" type="primary">hpf</name>
    <name evidence="4" type="ORF">C8E99_1282</name>
</gene>
<dbReference type="OrthoDB" id="9794975at2"/>
<dbReference type="SUPFAM" id="SSF69754">
    <property type="entry name" value="Ribosome binding protein Y (YfiA homologue)"/>
    <property type="match status" value="1"/>
</dbReference>
<keyword evidence="5" id="KW-1185">Reference proteome</keyword>
<dbReference type="PANTHER" id="PTHR33231">
    <property type="entry name" value="30S RIBOSOMAL PROTEIN"/>
    <property type="match status" value="1"/>
</dbReference>